<reference evidence="4 5" key="1">
    <citation type="journal article" date="2016" name="Genome Biol. Evol.">
        <title>Divergent and convergent evolution of fungal pathogenicity.</title>
        <authorList>
            <person name="Shang Y."/>
            <person name="Xiao G."/>
            <person name="Zheng P."/>
            <person name="Cen K."/>
            <person name="Zhan S."/>
            <person name="Wang C."/>
        </authorList>
    </citation>
    <scope>NUCLEOTIDE SEQUENCE [LARGE SCALE GENOMIC DNA]</scope>
    <source>
        <strain evidence="4 5">RCEF 1005</strain>
    </source>
</reference>
<evidence type="ECO:0000256" key="3">
    <source>
        <dbReference type="ARBA" id="ARBA00023002"/>
    </source>
</evidence>
<dbReference type="PANTHER" id="PTHR24320">
    <property type="entry name" value="RETINOL DEHYDROGENASE"/>
    <property type="match status" value="1"/>
</dbReference>
<dbReference type="PANTHER" id="PTHR24320:SF236">
    <property type="entry name" value="SHORT-CHAIN DEHYDROGENASE-RELATED"/>
    <property type="match status" value="1"/>
</dbReference>
<dbReference type="PRINTS" id="PR00081">
    <property type="entry name" value="GDHRDH"/>
</dbReference>
<evidence type="ECO:0000313" key="5">
    <source>
        <dbReference type="Proteomes" id="UP000076881"/>
    </source>
</evidence>
<dbReference type="AlphaFoldDB" id="A0A168DJ78"/>
<comment type="caution">
    <text evidence="4">The sequence shown here is derived from an EMBL/GenBank/DDBJ whole genome shotgun (WGS) entry which is preliminary data.</text>
</comment>
<dbReference type="Pfam" id="PF00106">
    <property type="entry name" value="adh_short"/>
    <property type="match status" value="1"/>
</dbReference>
<evidence type="ECO:0000256" key="1">
    <source>
        <dbReference type="ARBA" id="ARBA00006484"/>
    </source>
</evidence>
<organism evidence="4 5">
    <name type="scientific">Akanthomyces lecanii RCEF 1005</name>
    <dbReference type="NCBI Taxonomy" id="1081108"/>
    <lineage>
        <taxon>Eukaryota</taxon>
        <taxon>Fungi</taxon>
        <taxon>Dikarya</taxon>
        <taxon>Ascomycota</taxon>
        <taxon>Pezizomycotina</taxon>
        <taxon>Sordariomycetes</taxon>
        <taxon>Hypocreomycetidae</taxon>
        <taxon>Hypocreales</taxon>
        <taxon>Cordycipitaceae</taxon>
        <taxon>Akanthomyces</taxon>
        <taxon>Cordyceps confragosa</taxon>
    </lineage>
</organism>
<comment type="similarity">
    <text evidence="1">Belongs to the short-chain dehydrogenases/reductases (SDR) family.</text>
</comment>
<keyword evidence="2" id="KW-0521">NADP</keyword>
<dbReference type="Gene3D" id="3.40.50.720">
    <property type="entry name" value="NAD(P)-binding Rossmann-like Domain"/>
    <property type="match status" value="1"/>
</dbReference>
<evidence type="ECO:0000256" key="2">
    <source>
        <dbReference type="ARBA" id="ARBA00022857"/>
    </source>
</evidence>
<dbReference type="STRING" id="1081108.A0A168DJ78"/>
<proteinExistence type="inferred from homology"/>
<gene>
    <name evidence="4" type="ORF">LEL_08464</name>
</gene>
<dbReference type="GO" id="GO:0016491">
    <property type="term" value="F:oxidoreductase activity"/>
    <property type="evidence" value="ECO:0007669"/>
    <property type="project" value="UniProtKB-KW"/>
</dbReference>
<dbReference type="EMBL" id="AZHF01000007">
    <property type="protein sequence ID" value="OAA72680.1"/>
    <property type="molecule type" value="Genomic_DNA"/>
</dbReference>
<dbReference type="InterPro" id="IPR002347">
    <property type="entry name" value="SDR_fam"/>
</dbReference>
<keyword evidence="3" id="KW-0560">Oxidoreductase</keyword>
<evidence type="ECO:0000313" key="4">
    <source>
        <dbReference type="EMBL" id="OAA72680.1"/>
    </source>
</evidence>
<accession>A0A168DJ78</accession>
<name>A0A168DJ78_CORDF</name>
<dbReference type="Proteomes" id="UP000076881">
    <property type="component" value="Unassembled WGS sequence"/>
</dbReference>
<protein>
    <submittedName>
        <fullName evidence="4">Short-chain dehydrogenase</fullName>
    </submittedName>
</protein>
<dbReference type="SUPFAM" id="SSF51735">
    <property type="entry name" value="NAD(P)-binding Rossmann-fold domains"/>
    <property type="match status" value="1"/>
</dbReference>
<dbReference type="OrthoDB" id="191139at2759"/>
<keyword evidence="5" id="KW-1185">Reference proteome</keyword>
<dbReference type="InterPro" id="IPR036291">
    <property type="entry name" value="NAD(P)-bd_dom_sf"/>
</dbReference>
<sequence length="357" mass="38234">MSMLSQIFPPSPTFTEEHVSNLQGKVNHPFLAPVPCPSPARPRLTSPQVCIVTGAAVGVGYQLAKMLYAQHATVYIATRSAAKIDAAISSLRASAPSSRGVLRAMVLDLSDLATIGPAARAFLDQESRLDVLVHNAGIMTPPAGSKSKQGHDLEMATNCLGPFLLSRFLQPVQQRTASLPDASPAAVRTVWVASMLDGFSVRGGIVFGGGDGKTDSSGAPVVQSNAMNNYMQTKAGAVFLAHESAQRFPDSGVVNMSVHPGLMRTELQRHQNRIVKHAMGVVFKPAKFGAYSELFAGFSPSITAAHNGRFAIPWGRLGTVPRHIEEALKGRERGGTGASRRFWEWCEQETAPYFVQA</sequence>